<accession>A0AAV7FBB1</accession>
<evidence type="ECO:0000313" key="2">
    <source>
        <dbReference type="Proteomes" id="UP000825729"/>
    </source>
</evidence>
<dbReference type="AlphaFoldDB" id="A0AAV7FBB1"/>
<name>A0AAV7FBB1_ARIFI</name>
<proteinExistence type="predicted"/>
<reference evidence="1 2" key="1">
    <citation type="submission" date="2021-07" db="EMBL/GenBank/DDBJ databases">
        <title>The Aristolochia fimbriata genome: insights into angiosperm evolution, floral development and chemical biosynthesis.</title>
        <authorList>
            <person name="Jiao Y."/>
        </authorList>
    </citation>
    <scope>NUCLEOTIDE SEQUENCE [LARGE SCALE GENOMIC DNA]</scope>
    <source>
        <strain evidence="1">IBCAS-2021</strain>
        <tissue evidence="1">Leaf</tissue>
    </source>
</reference>
<comment type="caution">
    <text evidence="1">The sequence shown here is derived from an EMBL/GenBank/DDBJ whole genome shotgun (WGS) entry which is preliminary data.</text>
</comment>
<evidence type="ECO:0000313" key="1">
    <source>
        <dbReference type="EMBL" id="KAG9458233.1"/>
    </source>
</evidence>
<organism evidence="1 2">
    <name type="scientific">Aristolochia fimbriata</name>
    <name type="common">White veined hardy Dutchman's pipe vine</name>
    <dbReference type="NCBI Taxonomy" id="158543"/>
    <lineage>
        <taxon>Eukaryota</taxon>
        <taxon>Viridiplantae</taxon>
        <taxon>Streptophyta</taxon>
        <taxon>Embryophyta</taxon>
        <taxon>Tracheophyta</taxon>
        <taxon>Spermatophyta</taxon>
        <taxon>Magnoliopsida</taxon>
        <taxon>Magnoliidae</taxon>
        <taxon>Piperales</taxon>
        <taxon>Aristolochiaceae</taxon>
        <taxon>Aristolochia</taxon>
    </lineage>
</organism>
<keyword evidence="2" id="KW-1185">Reference proteome</keyword>
<protein>
    <submittedName>
        <fullName evidence="1">Uncharacterized protein</fullName>
    </submittedName>
</protein>
<dbReference type="Proteomes" id="UP000825729">
    <property type="component" value="Unassembled WGS sequence"/>
</dbReference>
<dbReference type="EMBL" id="JAINDJ010000002">
    <property type="protein sequence ID" value="KAG9458233.1"/>
    <property type="molecule type" value="Genomic_DNA"/>
</dbReference>
<gene>
    <name evidence="1" type="ORF">H6P81_002741</name>
</gene>
<sequence length="106" mass="11094">MVYLPELHKLPNRGSGRRIKRFGECQLRTTANTAVVGSGLILSLAANKIKGTNPNNCNGKQVASTVSVNLGRVVSGPSPQLSATAGRAQIAGRFCKEGADTGARLF</sequence>